<keyword evidence="2" id="KW-1185">Reference proteome</keyword>
<accession>F2JYF4</accession>
<dbReference type="EMBL" id="CP002583">
    <property type="protein sequence ID" value="ADZ91985.1"/>
    <property type="molecule type" value="Genomic_DNA"/>
</dbReference>
<gene>
    <name evidence="1" type="ordered locus">Marme_2758</name>
</gene>
<dbReference type="KEGG" id="mme:Marme_2758"/>
<sequence>MFEYKMVQIPPNIAVQMKAHKGNEAAAYLEGVVNEHASDGWEFQRVDSIGVDVQPGCFDALSGKKAERNSYYVITFRKEK</sequence>
<dbReference type="eggNOG" id="ENOG50330F1">
    <property type="taxonomic scope" value="Bacteria"/>
</dbReference>
<reference evidence="1 2" key="1">
    <citation type="journal article" date="2012" name="Stand. Genomic Sci.">
        <title>Complete genome sequence of the melanogenic marine bacterium Marinomonas mediterranea type strain (MMB-1(T)).</title>
        <authorList>
            <person name="Lucas-Elio P."/>
            <person name="Goodwin L."/>
            <person name="Woyke T."/>
            <person name="Pitluck S."/>
            <person name="Nolan M."/>
            <person name="Kyrpides N.C."/>
            <person name="Detter J.C."/>
            <person name="Copeland A."/>
            <person name="Teshima H."/>
            <person name="Bruce D."/>
            <person name="Detter C."/>
            <person name="Tapia R."/>
            <person name="Han S."/>
            <person name="Land M.L."/>
            <person name="Ivanova N."/>
            <person name="Mikhailova N."/>
            <person name="Johnston A.W."/>
            <person name="Sanchez-Amat A."/>
        </authorList>
    </citation>
    <scope>NUCLEOTIDE SEQUENCE [LARGE SCALE GENOMIC DNA]</scope>
    <source>
        <strain evidence="2">ATCC 700492 / JCM 21426 / NBRC 103028 / MMB-1</strain>
    </source>
</reference>
<dbReference type="Proteomes" id="UP000001062">
    <property type="component" value="Chromosome"/>
</dbReference>
<evidence type="ECO:0008006" key="3">
    <source>
        <dbReference type="Google" id="ProtNLM"/>
    </source>
</evidence>
<dbReference type="OrthoDB" id="1551201at2"/>
<organism evidence="1 2">
    <name type="scientific">Marinomonas mediterranea (strain ATCC 700492 / JCM 21426 / NBRC 103028 / MMB-1)</name>
    <dbReference type="NCBI Taxonomy" id="717774"/>
    <lineage>
        <taxon>Bacteria</taxon>
        <taxon>Pseudomonadati</taxon>
        <taxon>Pseudomonadota</taxon>
        <taxon>Gammaproteobacteria</taxon>
        <taxon>Oceanospirillales</taxon>
        <taxon>Oceanospirillaceae</taxon>
        <taxon>Marinomonas</taxon>
    </lineage>
</organism>
<evidence type="ECO:0000313" key="1">
    <source>
        <dbReference type="EMBL" id="ADZ91985.1"/>
    </source>
</evidence>
<dbReference type="AlphaFoldDB" id="F2JYF4"/>
<protein>
    <recommendedName>
        <fullName evidence="3">DUF4177 domain-containing protein</fullName>
    </recommendedName>
</protein>
<name>F2JYF4_MARM1</name>
<dbReference type="PATRIC" id="fig|717774.3.peg.2841"/>
<evidence type="ECO:0000313" key="2">
    <source>
        <dbReference type="Proteomes" id="UP000001062"/>
    </source>
</evidence>
<proteinExistence type="predicted"/>
<dbReference type="RefSeq" id="WP_013661888.1">
    <property type="nucleotide sequence ID" value="NC_015276.1"/>
</dbReference>
<dbReference type="HOGENOM" id="CLU_191290_0_0_6"/>